<evidence type="ECO:0000256" key="2">
    <source>
        <dbReference type="SAM" id="Phobius"/>
    </source>
</evidence>
<dbReference type="AlphaFoldDB" id="A0A6N3D5W3"/>
<feature type="compositionally biased region" description="Low complexity" evidence="1">
    <location>
        <begin position="223"/>
        <end position="232"/>
    </location>
</feature>
<evidence type="ECO:0000256" key="3">
    <source>
        <dbReference type="SAM" id="SignalP"/>
    </source>
</evidence>
<name>A0A6N3D5W3_CLOSY</name>
<feature type="chain" id="PRO_5026898960" evidence="3">
    <location>
        <begin position="29"/>
        <end position="308"/>
    </location>
</feature>
<gene>
    <name evidence="4" type="ORF">CSLFYP84_01592</name>
</gene>
<feature type="signal peptide" evidence="3">
    <location>
        <begin position="1"/>
        <end position="28"/>
    </location>
</feature>
<dbReference type="EMBL" id="CACRUA010000020">
    <property type="protein sequence ID" value="VYU20993.1"/>
    <property type="molecule type" value="Genomic_DNA"/>
</dbReference>
<keyword evidence="3" id="KW-0732">Signal</keyword>
<evidence type="ECO:0000313" key="4">
    <source>
        <dbReference type="EMBL" id="VYU20993.1"/>
    </source>
</evidence>
<feature type="region of interest" description="Disordered" evidence="1">
    <location>
        <begin position="184"/>
        <end position="239"/>
    </location>
</feature>
<evidence type="ECO:0000256" key="1">
    <source>
        <dbReference type="SAM" id="MobiDB-lite"/>
    </source>
</evidence>
<dbReference type="RefSeq" id="WP_021641338.1">
    <property type="nucleotide sequence ID" value="NZ_CACRUA010000020.1"/>
</dbReference>
<protein>
    <submittedName>
        <fullName evidence="4">Uncharacterized protein</fullName>
    </submittedName>
</protein>
<feature type="transmembrane region" description="Helical" evidence="2">
    <location>
        <begin position="270"/>
        <end position="287"/>
    </location>
</feature>
<keyword evidence="2" id="KW-1133">Transmembrane helix</keyword>
<sequence length="308" mass="33366">MKKYIRRKAAAAFIALAFLIVFPMEALAEQGGTTFGIEQYGQDTDYTGWLDLTVRVLSPEGIPQSRIYIVVRKAGTTEEAGQGPQINGDKRYLTNDNGEIVFRVYPSPLSYEAYIPKQEKWKEQVHGPYQITDHTTVSITLERYTDGSSGGNGGSSSGSGGKPSQPEFPAQSEAQAEIPEVIYPEEPSGPEQGIGEGPSGTEEKSRPAGAIDAETGQMKDAGAKLPGKAPGAEEQEDGRDIDSILVQKDTQNAETAAQEAYSRLSKRVNVIIWGLAVLMTLLFLLRLRQIIAGTRDLSGQEGRKDGEI</sequence>
<keyword evidence="2" id="KW-0812">Transmembrane</keyword>
<reference evidence="4" key="1">
    <citation type="submission" date="2019-11" db="EMBL/GenBank/DDBJ databases">
        <authorList>
            <person name="Feng L."/>
        </authorList>
    </citation>
    <scope>NUCLEOTIDE SEQUENCE</scope>
    <source>
        <strain evidence="4">CsymbiosumLFYP84</strain>
    </source>
</reference>
<keyword evidence="2" id="KW-0472">Membrane</keyword>
<proteinExistence type="predicted"/>
<accession>A0A6N3D5W3</accession>
<feature type="region of interest" description="Disordered" evidence="1">
    <location>
        <begin position="143"/>
        <end position="172"/>
    </location>
</feature>
<feature type="compositionally biased region" description="Gly residues" evidence="1">
    <location>
        <begin position="148"/>
        <end position="161"/>
    </location>
</feature>
<organism evidence="4">
    <name type="scientific">Clostridium symbiosum</name>
    <name type="common">Bacteroides symbiosus</name>
    <dbReference type="NCBI Taxonomy" id="1512"/>
    <lineage>
        <taxon>Bacteria</taxon>
        <taxon>Bacillati</taxon>
        <taxon>Bacillota</taxon>
        <taxon>Clostridia</taxon>
        <taxon>Lachnospirales</taxon>
        <taxon>Lachnospiraceae</taxon>
        <taxon>Otoolea</taxon>
    </lineage>
</organism>